<feature type="compositionally biased region" description="Basic and acidic residues" evidence="1">
    <location>
        <begin position="752"/>
        <end position="783"/>
    </location>
</feature>
<feature type="domain" description="YTH" evidence="2">
    <location>
        <begin position="568"/>
        <end position="702"/>
    </location>
</feature>
<dbReference type="PANTHER" id="PTHR12357:SF3">
    <property type="entry name" value="YTH DOMAIN-CONTAINING PROTEIN 1"/>
    <property type="match status" value="1"/>
</dbReference>
<dbReference type="Pfam" id="PF04146">
    <property type="entry name" value="YTH"/>
    <property type="match status" value="1"/>
</dbReference>
<evidence type="ECO:0000256" key="1">
    <source>
        <dbReference type="SAM" id="MobiDB-lite"/>
    </source>
</evidence>
<feature type="compositionally biased region" description="Basic and acidic residues" evidence="1">
    <location>
        <begin position="513"/>
        <end position="537"/>
    </location>
</feature>
<feature type="region of interest" description="Disordered" evidence="1">
    <location>
        <begin position="717"/>
        <end position="800"/>
    </location>
</feature>
<dbReference type="PANTHER" id="PTHR12357">
    <property type="entry name" value="YTH YT521-B HOMOLOGY DOMAIN-CONTAINING"/>
    <property type="match status" value="1"/>
</dbReference>
<dbReference type="GO" id="GO:0000381">
    <property type="term" value="P:regulation of alternative mRNA splicing, via spliceosome"/>
    <property type="evidence" value="ECO:0007669"/>
    <property type="project" value="TreeGrafter"/>
</dbReference>
<dbReference type="GO" id="GO:0005654">
    <property type="term" value="C:nucleoplasm"/>
    <property type="evidence" value="ECO:0007669"/>
    <property type="project" value="TreeGrafter"/>
</dbReference>
<feature type="compositionally biased region" description="Basic and acidic residues" evidence="1">
    <location>
        <begin position="791"/>
        <end position="800"/>
    </location>
</feature>
<dbReference type="GO" id="GO:1990247">
    <property type="term" value="F:N6-methyladenosine-containing RNA reader activity"/>
    <property type="evidence" value="ECO:0007669"/>
    <property type="project" value="TreeGrafter"/>
</dbReference>
<dbReference type="GO" id="GO:0000398">
    <property type="term" value="P:mRNA splicing, via spliceosome"/>
    <property type="evidence" value="ECO:0007669"/>
    <property type="project" value="TreeGrafter"/>
</dbReference>
<feature type="compositionally biased region" description="Basic and acidic residues" evidence="1">
    <location>
        <begin position="429"/>
        <end position="444"/>
    </location>
</feature>
<feature type="compositionally biased region" description="Basic and acidic residues" evidence="1">
    <location>
        <begin position="412"/>
        <end position="421"/>
    </location>
</feature>
<dbReference type="GO" id="GO:0003729">
    <property type="term" value="F:mRNA binding"/>
    <property type="evidence" value="ECO:0007669"/>
    <property type="project" value="TreeGrafter"/>
</dbReference>
<dbReference type="Proteomes" id="UP001283341">
    <property type="component" value="Unassembled WGS sequence"/>
</dbReference>
<comment type="caution">
    <text evidence="3">The sequence shown here is derived from an EMBL/GenBank/DDBJ whole genome shotgun (WGS) entry which is preliminary data.</text>
</comment>
<proteinExistence type="predicted"/>
<dbReference type="EMBL" id="JAUEDM010000005">
    <property type="protein sequence ID" value="KAK3316214.1"/>
    <property type="molecule type" value="Genomic_DNA"/>
</dbReference>
<dbReference type="AlphaFoldDB" id="A0AAE0I0V2"/>
<gene>
    <name evidence="3" type="ORF">B0H66DRAFT_285045</name>
</gene>
<reference evidence="3" key="2">
    <citation type="submission" date="2023-06" db="EMBL/GenBank/DDBJ databases">
        <authorList>
            <consortium name="Lawrence Berkeley National Laboratory"/>
            <person name="Haridas S."/>
            <person name="Hensen N."/>
            <person name="Bonometti L."/>
            <person name="Westerberg I."/>
            <person name="Brannstrom I.O."/>
            <person name="Guillou S."/>
            <person name="Cros-Aarteil S."/>
            <person name="Calhoun S."/>
            <person name="Kuo A."/>
            <person name="Mondo S."/>
            <person name="Pangilinan J."/>
            <person name="Riley R."/>
            <person name="Labutti K."/>
            <person name="Andreopoulos B."/>
            <person name="Lipzen A."/>
            <person name="Chen C."/>
            <person name="Yanf M."/>
            <person name="Daum C."/>
            <person name="Ng V."/>
            <person name="Clum A."/>
            <person name="Steindorff A."/>
            <person name="Ohm R."/>
            <person name="Martin F."/>
            <person name="Silar P."/>
            <person name="Natvig D."/>
            <person name="Lalanne C."/>
            <person name="Gautier V."/>
            <person name="Ament-Velasquez S.L."/>
            <person name="Kruys A."/>
            <person name="Hutchinson M.I."/>
            <person name="Powell A.J."/>
            <person name="Barry K."/>
            <person name="Miller A.N."/>
            <person name="Grigoriev I.V."/>
            <person name="Debuchy R."/>
            <person name="Gladieux P."/>
            <person name="Thoren M.H."/>
            <person name="Johannesson H."/>
        </authorList>
    </citation>
    <scope>NUCLEOTIDE SEQUENCE</scope>
    <source>
        <strain evidence="3">CBS 118394</strain>
    </source>
</reference>
<feature type="region of interest" description="Disordered" evidence="1">
    <location>
        <begin position="360"/>
        <end position="565"/>
    </location>
</feature>
<feature type="compositionally biased region" description="Basic and acidic residues" evidence="1">
    <location>
        <begin position="213"/>
        <end position="234"/>
    </location>
</feature>
<feature type="compositionally biased region" description="Polar residues" evidence="1">
    <location>
        <begin position="27"/>
        <end position="43"/>
    </location>
</feature>
<sequence>MSSPSQTTKLDLDALTAELKEKLLKSRGQSQARVNSSSPANDTSKAKIPGLSIVTAPSGRPSERKLGKPSPNQFVPHQIPKPPPQTSIAADMNDITAFISSISSNTRDNIPTSTNDADNQNPKTADRQAVSTYDENQRSSQKTKPPSQPSSANSANSSMRPPACSPREEGEVSTSDKDRVGPSTIRKQLPGNPPTPTEFKVKGIASSASAANKVRDTTSERNDRLASDYREQRRPGPATSQTTAQTRKTDGSEKSANSGGHGKTDDAANGDSRNRQAPNTIANTTPTIDALVRILEQDADLRDWLIMTDYNDIQVRNRKLERYRKVKALAAEKERIEQEQQKLMEEEELELGMRRSIAAPAPSVTPVATPAPNSANSIPFASSKPTTEQSETTQVIPAKRVYPTDNETTESSPEKAPRIEQRPTPQEHLNARVEDRQRDRDIRADPNPSDTRPGTFGARPCPSSNPSPSPRRQGPPPSPPRPLYRQQYRNSPPPRPREYSPHRQGLPPLGPRFRPEQYDEFHDRSRRYDSYRGDTNRRVSPSFDQRRGSGGRFSPPPHDLDLGRPGETRFFMVKSFNEDNVRKCMEDGVWATQTKNGQVLTSAFANCKNVILFFSINKSRAFQGYARMKTAPSPDTPRPKWMNSIHWDTSPPFRVEWLSRVPVEFFRIGHLKNSYNENQPVLVGKDGQEIEEECGRQLLYEMQSYVDAKNGVESSLWSSMGPGGGHGKKHGFGGGRGNGYHRRGGSHGGPPLDRERQREREREREREHERERENERERGRDDTTTTVVGDGRIKREQQDW</sequence>
<feature type="compositionally biased region" description="Low complexity" evidence="1">
    <location>
        <begin position="360"/>
        <end position="372"/>
    </location>
</feature>
<feature type="compositionally biased region" description="Polar residues" evidence="1">
    <location>
        <begin position="98"/>
        <end position="134"/>
    </location>
</feature>
<evidence type="ECO:0000313" key="4">
    <source>
        <dbReference type="Proteomes" id="UP001283341"/>
    </source>
</evidence>
<feature type="compositionally biased region" description="Basic and acidic residues" evidence="1">
    <location>
        <begin position="166"/>
        <end position="180"/>
    </location>
</feature>
<dbReference type="InterPro" id="IPR007275">
    <property type="entry name" value="YTH_domain"/>
</dbReference>
<organism evidence="3 4">
    <name type="scientific">Apodospora peruviana</name>
    <dbReference type="NCBI Taxonomy" id="516989"/>
    <lineage>
        <taxon>Eukaryota</taxon>
        <taxon>Fungi</taxon>
        <taxon>Dikarya</taxon>
        <taxon>Ascomycota</taxon>
        <taxon>Pezizomycotina</taxon>
        <taxon>Sordariomycetes</taxon>
        <taxon>Sordariomycetidae</taxon>
        <taxon>Sordariales</taxon>
        <taxon>Lasiosphaeriaceae</taxon>
        <taxon>Apodospora</taxon>
    </lineage>
</organism>
<feature type="compositionally biased region" description="Polar residues" evidence="1">
    <location>
        <begin position="373"/>
        <end position="395"/>
    </location>
</feature>
<protein>
    <submittedName>
        <fullName evidence="3">YT521-B-like domain-containing protein</fullName>
    </submittedName>
</protein>
<feature type="compositionally biased region" description="Polar residues" evidence="1">
    <location>
        <begin position="275"/>
        <end position="287"/>
    </location>
</feature>
<dbReference type="Gene3D" id="3.10.590.10">
    <property type="entry name" value="ph1033 like domains"/>
    <property type="match status" value="1"/>
</dbReference>
<reference evidence="3" key="1">
    <citation type="journal article" date="2023" name="Mol. Phylogenet. Evol.">
        <title>Genome-scale phylogeny and comparative genomics of the fungal order Sordariales.</title>
        <authorList>
            <person name="Hensen N."/>
            <person name="Bonometti L."/>
            <person name="Westerberg I."/>
            <person name="Brannstrom I.O."/>
            <person name="Guillou S."/>
            <person name="Cros-Aarteil S."/>
            <person name="Calhoun S."/>
            <person name="Haridas S."/>
            <person name="Kuo A."/>
            <person name="Mondo S."/>
            <person name="Pangilinan J."/>
            <person name="Riley R."/>
            <person name="LaButti K."/>
            <person name="Andreopoulos B."/>
            <person name="Lipzen A."/>
            <person name="Chen C."/>
            <person name="Yan M."/>
            <person name="Daum C."/>
            <person name="Ng V."/>
            <person name="Clum A."/>
            <person name="Steindorff A."/>
            <person name="Ohm R.A."/>
            <person name="Martin F."/>
            <person name="Silar P."/>
            <person name="Natvig D.O."/>
            <person name="Lalanne C."/>
            <person name="Gautier V."/>
            <person name="Ament-Velasquez S.L."/>
            <person name="Kruys A."/>
            <person name="Hutchinson M.I."/>
            <person name="Powell A.J."/>
            <person name="Barry K."/>
            <person name="Miller A.N."/>
            <person name="Grigoriev I.V."/>
            <person name="Debuchy R."/>
            <person name="Gladieux P."/>
            <person name="Hiltunen Thoren M."/>
            <person name="Johannesson H."/>
        </authorList>
    </citation>
    <scope>NUCLEOTIDE SEQUENCE</scope>
    <source>
        <strain evidence="3">CBS 118394</strain>
    </source>
</reference>
<evidence type="ECO:0000313" key="3">
    <source>
        <dbReference type="EMBL" id="KAK3316214.1"/>
    </source>
</evidence>
<evidence type="ECO:0000259" key="2">
    <source>
        <dbReference type="PROSITE" id="PS50882"/>
    </source>
</evidence>
<feature type="region of interest" description="Disordered" evidence="1">
    <location>
        <begin position="23"/>
        <end position="287"/>
    </location>
</feature>
<name>A0AAE0I0V2_9PEZI</name>
<feature type="compositionally biased region" description="Pro residues" evidence="1">
    <location>
        <begin position="463"/>
        <end position="482"/>
    </location>
</feature>
<accession>A0AAE0I0V2</accession>
<dbReference type="InterPro" id="IPR045168">
    <property type="entry name" value="YTH_prot"/>
</dbReference>
<dbReference type="CDD" id="cd21134">
    <property type="entry name" value="YTH"/>
    <property type="match status" value="1"/>
</dbReference>
<dbReference type="PROSITE" id="PS50882">
    <property type="entry name" value="YTH"/>
    <property type="match status" value="1"/>
</dbReference>
<keyword evidence="4" id="KW-1185">Reference proteome</keyword>
<feature type="compositionally biased region" description="Low complexity" evidence="1">
    <location>
        <begin position="139"/>
        <end position="162"/>
    </location>
</feature>